<comment type="subunit">
    <text evidence="6">Monomer.</text>
</comment>
<dbReference type="HAMAP" id="MF_01974">
    <property type="entry name" value="MetAP_1"/>
    <property type="match status" value="1"/>
</dbReference>
<evidence type="ECO:0000313" key="10">
    <source>
        <dbReference type="Proteomes" id="UP000198670"/>
    </source>
</evidence>
<feature type="binding site" evidence="6">
    <location>
        <position position="76"/>
    </location>
    <ligand>
        <name>substrate</name>
    </ligand>
</feature>
<dbReference type="InterPro" id="IPR000994">
    <property type="entry name" value="Pept_M24"/>
</dbReference>
<dbReference type="InterPro" id="IPR036005">
    <property type="entry name" value="Creatinase/aminopeptidase-like"/>
</dbReference>
<dbReference type="PRINTS" id="PR00599">
    <property type="entry name" value="MAPEPTIDASE"/>
</dbReference>
<dbReference type="SUPFAM" id="SSF55920">
    <property type="entry name" value="Creatinase/aminopeptidase"/>
    <property type="match status" value="1"/>
</dbReference>
<dbReference type="PANTHER" id="PTHR43330">
    <property type="entry name" value="METHIONINE AMINOPEPTIDASE"/>
    <property type="match status" value="1"/>
</dbReference>
<feature type="binding site" evidence="6">
    <location>
        <position position="94"/>
    </location>
    <ligand>
        <name>a divalent metal cation</name>
        <dbReference type="ChEBI" id="CHEBI:60240"/>
        <label>1</label>
    </ligand>
</feature>
<feature type="domain" description="Peptidase M24" evidence="8">
    <location>
        <begin position="12"/>
        <end position="240"/>
    </location>
</feature>
<dbReference type="RefSeq" id="WP_090626159.1">
    <property type="nucleotide sequence ID" value="NZ_FOQO01000003.1"/>
</dbReference>
<proteinExistence type="inferred from homology"/>
<dbReference type="GO" id="GO:0004239">
    <property type="term" value="F:initiator methionyl aminopeptidase activity"/>
    <property type="evidence" value="ECO:0007669"/>
    <property type="project" value="UniProtKB-UniRule"/>
</dbReference>
<dbReference type="GO" id="GO:0006508">
    <property type="term" value="P:proteolysis"/>
    <property type="evidence" value="ECO:0007669"/>
    <property type="project" value="UniProtKB-KW"/>
</dbReference>
<keyword evidence="10" id="KW-1185">Reference proteome</keyword>
<feature type="binding site" evidence="6">
    <location>
        <position position="105"/>
    </location>
    <ligand>
        <name>a divalent metal cation</name>
        <dbReference type="ChEBI" id="CHEBI:60240"/>
        <label>2</label>
        <note>catalytic</note>
    </ligand>
</feature>
<dbReference type="Gene3D" id="3.90.230.10">
    <property type="entry name" value="Creatinase/methionine aminopeptidase superfamily"/>
    <property type="match status" value="1"/>
</dbReference>
<keyword evidence="2 6" id="KW-0031">Aminopeptidase</keyword>
<evidence type="ECO:0000256" key="4">
    <source>
        <dbReference type="ARBA" id="ARBA00022723"/>
    </source>
</evidence>
<feature type="binding site" evidence="6">
    <location>
        <position position="202"/>
    </location>
    <ligand>
        <name>a divalent metal cation</name>
        <dbReference type="ChEBI" id="CHEBI:60240"/>
        <label>2</label>
        <note>catalytic</note>
    </ligand>
</feature>
<evidence type="ECO:0000259" key="8">
    <source>
        <dbReference type="Pfam" id="PF00557"/>
    </source>
</evidence>
<protein>
    <recommendedName>
        <fullName evidence="6 7">Methionine aminopeptidase</fullName>
        <shortName evidence="6">MAP</shortName>
        <shortName evidence="6">MetAP</shortName>
        <ecNumber evidence="6 7">3.4.11.18</ecNumber>
    </recommendedName>
    <alternativeName>
        <fullName evidence="6">Peptidase M</fullName>
    </alternativeName>
</protein>
<evidence type="ECO:0000256" key="1">
    <source>
        <dbReference type="ARBA" id="ARBA00002521"/>
    </source>
</evidence>
<dbReference type="PANTHER" id="PTHR43330:SF13">
    <property type="entry name" value="METHIONINE AMINOPEPTIDASE 2"/>
    <property type="match status" value="1"/>
</dbReference>
<dbReference type="Proteomes" id="UP000198670">
    <property type="component" value="Unassembled WGS sequence"/>
</dbReference>
<feature type="binding site" evidence="6">
    <location>
        <position position="168"/>
    </location>
    <ligand>
        <name>a divalent metal cation</name>
        <dbReference type="ChEBI" id="CHEBI:60240"/>
        <label>2</label>
        <note>catalytic</note>
    </ligand>
</feature>
<keyword evidence="3 6" id="KW-0645">Protease</keyword>
<evidence type="ECO:0000256" key="5">
    <source>
        <dbReference type="ARBA" id="ARBA00022801"/>
    </source>
</evidence>
<comment type="cofactor">
    <cofactor evidence="6">
        <name>Co(2+)</name>
        <dbReference type="ChEBI" id="CHEBI:48828"/>
    </cofactor>
    <cofactor evidence="6">
        <name>Zn(2+)</name>
        <dbReference type="ChEBI" id="CHEBI:29105"/>
    </cofactor>
    <cofactor evidence="6">
        <name>Mn(2+)</name>
        <dbReference type="ChEBI" id="CHEBI:29035"/>
    </cofactor>
    <cofactor evidence="6">
        <name>Fe(2+)</name>
        <dbReference type="ChEBI" id="CHEBI:29033"/>
    </cofactor>
    <text evidence="6">Binds 2 divalent metal cations per subunit. Has a high-affinity and a low affinity metal-binding site. The true nature of the physiological cofactor is under debate. The enzyme is active with cobalt, zinc, manganese or divalent iron ions. Most likely, methionine aminopeptidases function as mononuclear Fe(2+)-metalloproteases under physiological conditions, and the catalytically relevant metal-binding site has been assigned to the histidine-containing high-affinity site.</text>
</comment>
<evidence type="ECO:0000256" key="7">
    <source>
        <dbReference type="RuleBase" id="RU003653"/>
    </source>
</evidence>
<dbReference type="OrthoDB" id="9802055at2"/>
<comment type="function">
    <text evidence="1 6">Removes the N-terminal methionine from nascent proteins. The N-terminal methionine is often cleaved when the second residue in the primary sequence is small and uncharged (Met-Ala-, Cys, Gly, Pro, Ser, Thr, or Val). Requires deformylation of the N(alpha)-formylated initiator methionine before it can be hydrolyzed.</text>
</comment>
<gene>
    <name evidence="6" type="primary">map</name>
    <name evidence="9" type="ORF">SAMN05444682_103392</name>
</gene>
<dbReference type="GO" id="GO:0070006">
    <property type="term" value="F:metalloaminopeptidase activity"/>
    <property type="evidence" value="ECO:0007669"/>
    <property type="project" value="UniProtKB-UniRule"/>
</dbReference>
<evidence type="ECO:0000256" key="3">
    <source>
        <dbReference type="ARBA" id="ARBA00022670"/>
    </source>
</evidence>
<dbReference type="InterPro" id="IPR002467">
    <property type="entry name" value="Pept_M24A_MAP1"/>
</dbReference>
<dbReference type="InterPro" id="IPR001714">
    <property type="entry name" value="Pept_M24_MAP"/>
</dbReference>
<dbReference type="Pfam" id="PF00557">
    <property type="entry name" value="Peptidase_M24"/>
    <property type="match status" value="1"/>
</dbReference>
<dbReference type="EMBL" id="FOQO01000003">
    <property type="protein sequence ID" value="SFI35937.1"/>
    <property type="molecule type" value="Genomic_DNA"/>
</dbReference>
<accession>A0A1I3HK29</accession>
<dbReference type="CDD" id="cd01086">
    <property type="entry name" value="MetAP1"/>
    <property type="match status" value="1"/>
</dbReference>
<sequence length="254" mass="28018">MSITSESEWIGMQRVSEVVATTLKAMREYAKPGMTTKQLDEYGHELLEASGAQSAPTLTYGFPGWTCISLNGEIAHGIPASDRVMEEGDLVNIDVSAMLDGYWADNGGSFVLGRDIRGYQPLVDASRDILWKAIHQIKGGVRIADIGRLIETEAKKRGYTVIKNLTGHGVGRSLHEEPSEIANYYDRFNRSRFKKNTVIAIETFISNRSTLALTTKDGWTLVGNKGGLVAQHEHTIVVTDGDPAILTHKNELWN</sequence>
<feature type="binding site" evidence="6">
    <location>
        <position position="233"/>
    </location>
    <ligand>
        <name>a divalent metal cation</name>
        <dbReference type="ChEBI" id="CHEBI:60240"/>
        <label>1</label>
    </ligand>
</feature>
<organism evidence="9 10">
    <name type="scientific">Parapedobacter indicus</name>
    <dbReference type="NCBI Taxonomy" id="1477437"/>
    <lineage>
        <taxon>Bacteria</taxon>
        <taxon>Pseudomonadati</taxon>
        <taxon>Bacteroidota</taxon>
        <taxon>Sphingobacteriia</taxon>
        <taxon>Sphingobacteriales</taxon>
        <taxon>Sphingobacteriaceae</taxon>
        <taxon>Parapedobacter</taxon>
    </lineage>
</organism>
<evidence type="ECO:0000256" key="2">
    <source>
        <dbReference type="ARBA" id="ARBA00022438"/>
    </source>
</evidence>
<dbReference type="AlphaFoldDB" id="A0A1I3HK29"/>
<comment type="catalytic activity">
    <reaction evidence="6 7">
        <text>Release of N-terminal amino acids, preferentially methionine, from peptides and arylamides.</text>
        <dbReference type="EC" id="3.4.11.18"/>
    </reaction>
</comment>
<dbReference type="NCBIfam" id="TIGR00500">
    <property type="entry name" value="met_pdase_I"/>
    <property type="match status" value="1"/>
</dbReference>
<keyword evidence="4 6" id="KW-0479">Metal-binding</keyword>
<feature type="binding site" evidence="6">
    <location>
        <position position="105"/>
    </location>
    <ligand>
        <name>a divalent metal cation</name>
        <dbReference type="ChEBI" id="CHEBI:60240"/>
        <label>1</label>
    </ligand>
</feature>
<feature type="binding site" evidence="6">
    <location>
        <position position="175"/>
    </location>
    <ligand>
        <name>substrate</name>
    </ligand>
</feature>
<reference evidence="9 10" key="1">
    <citation type="submission" date="2016-10" db="EMBL/GenBank/DDBJ databases">
        <authorList>
            <person name="de Groot N.N."/>
        </authorList>
    </citation>
    <scope>NUCLEOTIDE SEQUENCE [LARGE SCALE GENOMIC DNA]</scope>
    <source>
        <strain evidence="9 10">RK1</strain>
    </source>
</reference>
<feature type="binding site" evidence="6">
    <location>
        <position position="233"/>
    </location>
    <ligand>
        <name>a divalent metal cation</name>
        <dbReference type="ChEBI" id="CHEBI:60240"/>
        <label>2</label>
        <note>catalytic</note>
    </ligand>
</feature>
<evidence type="ECO:0000313" key="9">
    <source>
        <dbReference type="EMBL" id="SFI35937.1"/>
    </source>
</evidence>
<comment type="similarity">
    <text evidence="6">Belongs to the peptidase M24A family. Methionine aminopeptidase type 1 subfamily.</text>
</comment>
<name>A0A1I3HK29_9SPHI</name>
<dbReference type="GO" id="GO:0046872">
    <property type="term" value="F:metal ion binding"/>
    <property type="evidence" value="ECO:0007669"/>
    <property type="project" value="UniProtKB-UniRule"/>
</dbReference>
<keyword evidence="5 6" id="KW-0378">Hydrolase</keyword>
<evidence type="ECO:0000256" key="6">
    <source>
        <dbReference type="HAMAP-Rule" id="MF_01974"/>
    </source>
</evidence>
<dbReference type="STRING" id="1477437.SAMN05444682_103392"/>
<dbReference type="EC" id="3.4.11.18" evidence="6 7"/>